<reference evidence="2" key="2">
    <citation type="submission" date="2022-06" db="UniProtKB">
        <authorList>
            <consortium name="EnsemblMetazoa"/>
        </authorList>
    </citation>
    <scope>IDENTIFICATION</scope>
    <source>
        <strain evidence="2">PS312</strain>
    </source>
</reference>
<evidence type="ECO:0000313" key="2">
    <source>
        <dbReference type="EnsemblMetazoa" id="PPA35999.1"/>
    </source>
</evidence>
<sequence>MRPSARDVLTNPPTSRTAPIEPQTAPTTSPDDFSDQYRLKPLFLHRSKVKAMTPIPRPITKLTNRLQSLAEARQLPHPALP</sequence>
<feature type="region of interest" description="Disordered" evidence="1">
    <location>
        <begin position="1"/>
        <end position="35"/>
    </location>
</feature>
<evidence type="ECO:0000256" key="1">
    <source>
        <dbReference type="SAM" id="MobiDB-lite"/>
    </source>
</evidence>
<name>A0A2A6BLI1_PRIPA</name>
<keyword evidence="3" id="KW-1185">Reference proteome</keyword>
<protein>
    <submittedName>
        <fullName evidence="2">Uncharacterized protein</fullName>
    </submittedName>
</protein>
<evidence type="ECO:0000313" key="3">
    <source>
        <dbReference type="Proteomes" id="UP000005239"/>
    </source>
</evidence>
<accession>A0A2A6BLI1</accession>
<dbReference type="EnsemblMetazoa" id="PPA35999.1">
    <property type="protein sequence ID" value="PPA35999.1"/>
    <property type="gene ID" value="WBGene00274368"/>
</dbReference>
<reference evidence="3" key="1">
    <citation type="journal article" date="2008" name="Nat. Genet.">
        <title>The Pristionchus pacificus genome provides a unique perspective on nematode lifestyle and parasitism.</title>
        <authorList>
            <person name="Dieterich C."/>
            <person name="Clifton S.W."/>
            <person name="Schuster L.N."/>
            <person name="Chinwalla A."/>
            <person name="Delehaunty K."/>
            <person name="Dinkelacker I."/>
            <person name="Fulton L."/>
            <person name="Fulton R."/>
            <person name="Godfrey J."/>
            <person name="Minx P."/>
            <person name="Mitreva M."/>
            <person name="Roeseler W."/>
            <person name="Tian H."/>
            <person name="Witte H."/>
            <person name="Yang S.P."/>
            <person name="Wilson R.K."/>
            <person name="Sommer R.J."/>
        </authorList>
    </citation>
    <scope>NUCLEOTIDE SEQUENCE [LARGE SCALE GENOMIC DNA]</scope>
    <source>
        <strain evidence="3">PS312</strain>
    </source>
</reference>
<gene>
    <name evidence="2" type="primary">WBGene00274368</name>
</gene>
<accession>A0A8R1YPG9</accession>
<proteinExistence type="predicted"/>
<organism evidence="2 3">
    <name type="scientific">Pristionchus pacificus</name>
    <name type="common">Parasitic nematode worm</name>
    <dbReference type="NCBI Taxonomy" id="54126"/>
    <lineage>
        <taxon>Eukaryota</taxon>
        <taxon>Metazoa</taxon>
        <taxon>Ecdysozoa</taxon>
        <taxon>Nematoda</taxon>
        <taxon>Chromadorea</taxon>
        <taxon>Rhabditida</taxon>
        <taxon>Rhabditina</taxon>
        <taxon>Diplogasteromorpha</taxon>
        <taxon>Diplogasteroidea</taxon>
        <taxon>Neodiplogasteridae</taxon>
        <taxon>Pristionchus</taxon>
    </lineage>
</organism>
<dbReference type="AlphaFoldDB" id="A0A2A6BLI1"/>
<dbReference type="Proteomes" id="UP000005239">
    <property type="component" value="Unassembled WGS sequence"/>
</dbReference>